<protein>
    <submittedName>
        <fullName evidence="1">2111_t:CDS:1</fullName>
    </submittedName>
</protein>
<reference evidence="1" key="1">
    <citation type="submission" date="2021-06" db="EMBL/GenBank/DDBJ databases">
        <authorList>
            <person name="Kallberg Y."/>
            <person name="Tangrot J."/>
            <person name="Rosling A."/>
        </authorList>
    </citation>
    <scope>NUCLEOTIDE SEQUENCE</scope>
    <source>
        <strain evidence="1">CL356</strain>
    </source>
</reference>
<feature type="non-terminal residue" evidence="1">
    <location>
        <position position="146"/>
    </location>
</feature>
<comment type="caution">
    <text evidence="1">The sequence shown here is derived from an EMBL/GenBank/DDBJ whole genome shotgun (WGS) entry which is preliminary data.</text>
</comment>
<accession>A0ACA9MAR1</accession>
<organism evidence="1 2">
    <name type="scientific">Acaulospora colombiana</name>
    <dbReference type="NCBI Taxonomy" id="27376"/>
    <lineage>
        <taxon>Eukaryota</taxon>
        <taxon>Fungi</taxon>
        <taxon>Fungi incertae sedis</taxon>
        <taxon>Mucoromycota</taxon>
        <taxon>Glomeromycotina</taxon>
        <taxon>Glomeromycetes</taxon>
        <taxon>Diversisporales</taxon>
        <taxon>Acaulosporaceae</taxon>
        <taxon>Acaulospora</taxon>
    </lineage>
</organism>
<proteinExistence type="predicted"/>
<dbReference type="Proteomes" id="UP000789525">
    <property type="component" value="Unassembled WGS sequence"/>
</dbReference>
<sequence>MTYAKDEKHKSFQKEEDAMARELEWLLVSQLPHALYDLKKGLKKCEAIMKSPEHDDSLGTNVLIIFELCSNDSLKGYVTLDGSDIIKGELQVKFPNYNRGNLVKLTIHSKNPYFIEQLVDAQNYITLALNALECSSQACTKESASE</sequence>
<dbReference type="EMBL" id="CAJVPT010011518">
    <property type="protein sequence ID" value="CAG8579764.1"/>
    <property type="molecule type" value="Genomic_DNA"/>
</dbReference>
<evidence type="ECO:0000313" key="2">
    <source>
        <dbReference type="Proteomes" id="UP000789525"/>
    </source>
</evidence>
<evidence type="ECO:0000313" key="1">
    <source>
        <dbReference type="EMBL" id="CAG8579764.1"/>
    </source>
</evidence>
<keyword evidence="2" id="KW-1185">Reference proteome</keyword>
<gene>
    <name evidence="1" type="ORF">ACOLOM_LOCUS5921</name>
</gene>
<name>A0ACA9MAR1_9GLOM</name>